<organism evidence="3 4">
    <name type="scientific">Phytophthora rubi</name>
    <dbReference type="NCBI Taxonomy" id="129364"/>
    <lineage>
        <taxon>Eukaryota</taxon>
        <taxon>Sar</taxon>
        <taxon>Stramenopiles</taxon>
        <taxon>Oomycota</taxon>
        <taxon>Peronosporomycetes</taxon>
        <taxon>Peronosporales</taxon>
        <taxon>Peronosporaceae</taxon>
        <taxon>Phytophthora</taxon>
    </lineage>
</organism>
<dbReference type="Gene3D" id="1.10.10.60">
    <property type="entry name" value="Homeodomain-like"/>
    <property type="match status" value="1"/>
</dbReference>
<dbReference type="InterPro" id="IPR009057">
    <property type="entry name" value="Homeodomain-like_sf"/>
</dbReference>
<dbReference type="GO" id="GO:0003677">
    <property type="term" value="F:DNA binding"/>
    <property type="evidence" value="ECO:0007669"/>
    <property type="project" value="InterPro"/>
</dbReference>
<evidence type="ECO:0000259" key="1">
    <source>
        <dbReference type="Pfam" id="PF03184"/>
    </source>
</evidence>
<dbReference type="SUPFAM" id="SSF46689">
    <property type="entry name" value="Homeodomain-like"/>
    <property type="match status" value="1"/>
</dbReference>
<evidence type="ECO:0000313" key="3">
    <source>
        <dbReference type="EMBL" id="KAE9044822.1"/>
    </source>
</evidence>
<evidence type="ECO:0008006" key="5">
    <source>
        <dbReference type="Google" id="ProtNLM"/>
    </source>
</evidence>
<dbReference type="PANTHER" id="PTHR19303:SF74">
    <property type="entry name" value="POGO TRANSPOSABLE ELEMENT WITH KRAB DOMAIN"/>
    <property type="match status" value="1"/>
</dbReference>
<dbReference type="InterPro" id="IPR007889">
    <property type="entry name" value="HTH_Psq"/>
</dbReference>
<protein>
    <recommendedName>
        <fullName evidence="5">DDE-1 domain-containing protein</fullName>
    </recommendedName>
</protein>
<proteinExistence type="predicted"/>
<reference evidence="3 4" key="1">
    <citation type="submission" date="2018-09" db="EMBL/GenBank/DDBJ databases">
        <title>Genomic investigation of the strawberry pathogen Phytophthora fragariae indicates pathogenicity is determined by transcriptional variation in three key races.</title>
        <authorList>
            <person name="Adams T.M."/>
            <person name="Armitage A.D."/>
            <person name="Sobczyk M.K."/>
            <person name="Bates H.J."/>
            <person name="Dunwell J.M."/>
            <person name="Nellist C.F."/>
            <person name="Harrison R.J."/>
        </authorList>
    </citation>
    <scope>NUCLEOTIDE SEQUENCE [LARGE SCALE GENOMIC DNA]</scope>
    <source>
        <strain evidence="3 4">SCRP249</strain>
    </source>
</reference>
<dbReference type="EMBL" id="QXFV01000229">
    <property type="protein sequence ID" value="KAE9044822.1"/>
    <property type="molecule type" value="Genomic_DNA"/>
</dbReference>
<evidence type="ECO:0000259" key="2">
    <source>
        <dbReference type="Pfam" id="PF05225"/>
    </source>
</evidence>
<dbReference type="Pfam" id="PF03184">
    <property type="entry name" value="DDE_1"/>
    <property type="match status" value="1"/>
</dbReference>
<dbReference type="GO" id="GO:0005634">
    <property type="term" value="C:nucleus"/>
    <property type="evidence" value="ECO:0007669"/>
    <property type="project" value="TreeGrafter"/>
</dbReference>
<dbReference type="InterPro" id="IPR004875">
    <property type="entry name" value="DDE_SF_endonuclease_dom"/>
</dbReference>
<accession>A0A6A3NUA5</accession>
<dbReference type="Pfam" id="PF05225">
    <property type="entry name" value="HTH_psq"/>
    <property type="match status" value="1"/>
</dbReference>
<dbReference type="PANTHER" id="PTHR19303">
    <property type="entry name" value="TRANSPOSON"/>
    <property type="match status" value="1"/>
</dbReference>
<name>A0A6A3NUA5_9STRA</name>
<comment type="caution">
    <text evidence="3">The sequence shown here is derived from an EMBL/GenBank/DDBJ whole genome shotgun (WGS) entry which is preliminary data.</text>
</comment>
<dbReference type="Gene3D" id="3.30.420.10">
    <property type="entry name" value="Ribonuclease H-like superfamily/Ribonuclease H"/>
    <property type="match status" value="1"/>
</dbReference>
<feature type="domain" description="DDE-1" evidence="1">
    <location>
        <begin position="161"/>
        <end position="285"/>
    </location>
</feature>
<dbReference type="Proteomes" id="UP000429607">
    <property type="component" value="Unassembled WGS sequence"/>
</dbReference>
<dbReference type="AlphaFoldDB" id="A0A6A3NUA5"/>
<sequence>MSEVLDDDSLSQFKRAVEAVTTKKMSIRKAASAFGVSKSALQRRTTGQVAVNAKYARTKRGQCFTTAELGLFVRRVVEESPYKREIPASFPSYLWLAKFIKSNSKHFSRRKAQNLETCRTIAATEENVRSHYCNLKTAIESCGDFPPSCIWNLDETGMCGQGSRNAKVVLASKGKRANVQQSDSRDSVSALVHTRGAMEGAIFAASESSFLVTALFVKYFKWFVNMIPPAGPVLVVMDGYKAHFTATTLACARSQGILLYAIPAHTSHFLQPLDVTVFRHFKRELDNEIDSFQKQTHMMVDKSNLAEIGSRGLQKALT</sequence>
<feature type="domain" description="HTH psq-type" evidence="2">
    <location>
        <begin position="12"/>
        <end position="48"/>
    </location>
</feature>
<gene>
    <name evidence="3" type="ORF">PR001_g5220</name>
</gene>
<dbReference type="InterPro" id="IPR036397">
    <property type="entry name" value="RNaseH_sf"/>
</dbReference>
<evidence type="ECO:0000313" key="4">
    <source>
        <dbReference type="Proteomes" id="UP000429607"/>
    </source>
</evidence>
<dbReference type="InterPro" id="IPR050863">
    <property type="entry name" value="CenT-Element_Derived"/>
</dbReference>